<dbReference type="InterPro" id="IPR039697">
    <property type="entry name" value="Alcohol_dehydrogenase_Fe"/>
</dbReference>
<name>A0A8J7YSP2_9ARCH</name>
<dbReference type="GO" id="GO:0004022">
    <property type="term" value="F:alcohol dehydrogenase (NAD+) activity"/>
    <property type="evidence" value="ECO:0007669"/>
    <property type="project" value="TreeGrafter"/>
</dbReference>
<dbReference type="Gene3D" id="1.20.1090.10">
    <property type="entry name" value="Dehydroquinate synthase-like - alpha domain"/>
    <property type="match status" value="1"/>
</dbReference>
<dbReference type="PANTHER" id="PTHR11496">
    <property type="entry name" value="ALCOHOL DEHYDROGENASE"/>
    <property type="match status" value="1"/>
</dbReference>
<dbReference type="Proteomes" id="UP000738826">
    <property type="component" value="Unassembled WGS sequence"/>
</dbReference>
<gene>
    <name evidence="5" type="ORF">GW779_01945</name>
    <name evidence="4" type="ORF">GW910_05125</name>
</gene>
<dbReference type="Gene3D" id="3.40.50.1970">
    <property type="match status" value="1"/>
</dbReference>
<reference evidence="4" key="1">
    <citation type="submission" date="2019-11" db="EMBL/GenBank/DDBJ databases">
        <title>Lipid analysis of CO2-rich subsurface aquifers suggests an autotrophy-based deep biosphere with lysolipids enriched in CPR bacteria.</title>
        <authorList>
            <person name="Probst A.J."/>
            <person name="Elling F.J."/>
            <person name="Castelle C.J."/>
            <person name="Zhu Q."/>
            <person name="Elvert M."/>
            <person name="Birarda G."/>
            <person name="Holman H.-Y."/>
            <person name="Lane K.R."/>
            <person name="Ladd B."/>
            <person name="Ryan M.C."/>
            <person name="Woyke T."/>
            <person name="Hinrichs K.-U."/>
            <person name="Banfield J.F."/>
        </authorList>
    </citation>
    <scope>NUCLEOTIDE SEQUENCE</scope>
    <source>
        <strain evidence="4">CG_2015-01_33_1645</strain>
        <strain evidence="5">CG_2015-04_33_537</strain>
    </source>
</reference>
<accession>A0A8J7YSP2</accession>
<protein>
    <submittedName>
        <fullName evidence="4">Iron-containing alcohol dehydrogenase</fullName>
    </submittedName>
</protein>
<dbReference type="Proteomes" id="UP000768163">
    <property type="component" value="Unassembled WGS sequence"/>
</dbReference>
<dbReference type="SUPFAM" id="SSF56796">
    <property type="entry name" value="Dehydroquinate synthase-like"/>
    <property type="match status" value="1"/>
</dbReference>
<dbReference type="InterPro" id="IPR001670">
    <property type="entry name" value="ADH_Fe/GldA"/>
</dbReference>
<dbReference type="InterPro" id="IPR056798">
    <property type="entry name" value="ADH_Fe_C"/>
</dbReference>
<dbReference type="PANTHER" id="PTHR11496:SF83">
    <property type="entry name" value="HYDROXYACID-OXOACID TRANSHYDROGENASE, MITOCHONDRIAL"/>
    <property type="match status" value="1"/>
</dbReference>
<evidence type="ECO:0000259" key="3">
    <source>
        <dbReference type="Pfam" id="PF25137"/>
    </source>
</evidence>
<feature type="domain" description="Alcohol dehydrogenase iron-type/glycerol dehydrogenase GldA" evidence="2">
    <location>
        <begin position="38"/>
        <end position="157"/>
    </location>
</feature>
<dbReference type="EMBL" id="JAACVF010000140">
    <property type="protein sequence ID" value="NCN65424.1"/>
    <property type="molecule type" value="Genomic_DNA"/>
</dbReference>
<dbReference type="Pfam" id="PF00465">
    <property type="entry name" value="Fe-ADH"/>
    <property type="match status" value="1"/>
</dbReference>
<keyword evidence="1" id="KW-0560">Oxidoreductase</keyword>
<comment type="caution">
    <text evidence="4">The sequence shown here is derived from an EMBL/GenBank/DDBJ whole genome shotgun (WGS) entry which is preliminary data.</text>
</comment>
<dbReference type="Pfam" id="PF25137">
    <property type="entry name" value="ADH_Fe_C"/>
    <property type="match status" value="1"/>
</dbReference>
<dbReference type="AlphaFoldDB" id="A0A8J7YSP2"/>
<evidence type="ECO:0000256" key="1">
    <source>
        <dbReference type="ARBA" id="ARBA00023002"/>
    </source>
</evidence>
<evidence type="ECO:0000259" key="2">
    <source>
        <dbReference type="Pfam" id="PF00465"/>
    </source>
</evidence>
<dbReference type="GO" id="GO:0046872">
    <property type="term" value="F:metal ion binding"/>
    <property type="evidence" value="ECO:0007669"/>
    <property type="project" value="InterPro"/>
</dbReference>
<feature type="domain" description="Fe-containing alcohol dehydrogenase-like C-terminal" evidence="3">
    <location>
        <begin position="170"/>
        <end position="314"/>
    </location>
</feature>
<dbReference type="CDD" id="cd08551">
    <property type="entry name" value="Fe-ADH"/>
    <property type="match status" value="1"/>
</dbReference>
<evidence type="ECO:0000313" key="4">
    <source>
        <dbReference type="EMBL" id="NCN65424.1"/>
    </source>
</evidence>
<proteinExistence type="predicted"/>
<evidence type="ECO:0000313" key="6">
    <source>
        <dbReference type="Proteomes" id="UP000768163"/>
    </source>
</evidence>
<evidence type="ECO:0000313" key="5">
    <source>
        <dbReference type="EMBL" id="NCS91171.1"/>
    </source>
</evidence>
<organism evidence="4 6">
    <name type="scientific">Candidatus Altarchaeum hamiconexum</name>
    <dbReference type="NCBI Taxonomy" id="1803513"/>
    <lineage>
        <taxon>Archaea</taxon>
        <taxon>Candidatus Altarchaeota</taxon>
        <taxon>Candidatus Altiarchaeia</taxon>
        <taxon>Candidatus Altarchaeales</taxon>
        <taxon>Candidatus Altarchaeaceae</taxon>
        <taxon>Candidatus Altarchaeum</taxon>
    </lineage>
</organism>
<dbReference type="EMBL" id="JAACQH010000034">
    <property type="protein sequence ID" value="NCS91171.1"/>
    <property type="molecule type" value="Genomic_DNA"/>
</dbReference>
<sequence length="347" mass="39096">MFSVKTKIIFGRAEEEISDLNLNLKIKGNGLLCTRRSANFKFNGLNLYHLKISPEPCVDDIYKYFDKIRDLNFDYVLAIGGGSVLDAAKILSVMDKDRKVEGLIGMDKVKGRIKTLIAIPTTHGSGSEVTKYAVLKFQGLKQTVVSDFIVPDYALIDENLVMNQPAELTFYTSIDAFCHNIEAYLSKVSHPLTDLNCVNGMKFFFDGIDAAMENKISGRKKMLVCSVLGGIAITNIRTNLIHALSHVVGAEKEISHGLANALFLRGYLKFYKGDEKFKKLGKILNIDIIKRTDEIYEKYNTKQLCDFAAQSEIRHIAELTYENKRLLSIMKKEISKEEIERIVAEAM</sequence>